<organism evidence="2 3">
    <name type="scientific">Yersinia enterocolitica LC20</name>
    <dbReference type="NCBI Taxonomy" id="1443113"/>
    <lineage>
        <taxon>Bacteria</taxon>
        <taxon>Pseudomonadati</taxon>
        <taxon>Pseudomonadota</taxon>
        <taxon>Gammaproteobacteria</taxon>
        <taxon>Enterobacterales</taxon>
        <taxon>Yersiniaceae</taxon>
        <taxon>Yersinia</taxon>
    </lineage>
</organism>
<dbReference type="GO" id="GO:0007155">
    <property type="term" value="P:cell adhesion"/>
    <property type="evidence" value="ECO:0007669"/>
    <property type="project" value="InterPro"/>
</dbReference>
<sequence>MTGKNKDPVVFGQPKQMGVVAYNINTLETIDITARYYQTENSITPGKANASATFTMTYQ</sequence>
<name>A0A7U5PGW7_YEREN</name>
<protein>
    <recommendedName>
        <fullName evidence="1">Fimbrial-type adhesion domain-containing protein</fullName>
    </recommendedName>
</protein>
<feature type="domain" description="Fimbrial-type adhesion" evidence="1">
    <location>
        <begin position="23"/>
        <end position="59"/>
    </location>
</feature>
<dbReference type="Gene3D" id="2.60.40.1090">
    <property type="entry name" value="Fimbrial-type adhesion domain"/>
    <property type="match status" value="1"/>
</dbReference>
<dbReference type="AlphaFoldDB" id="A0A7U5PGW7"/>
<gene>
    <name evidence="2" type="ORF">LC20_08465</name>
</gene>
<evidence type="ECO:0000313" key="2">
    <source>
        <dbReference type="EMBL" id="ATX62946.1"/>
    </source>
</evidence>
<proteinExistence type="predicted"/>
<dbReference type="InterPro" id="IPR036937">
    <property type="entry name" value="Adhesion_dom_fimbrial_sf"/>
</dbReference>
<dbReference type="EMBL" id="CP007448">
    <property type="protein sequence ID" value="ATX62946.1"/>
    <property type="molecule type" value="Genomic_DNA"/>
</dbReference>
<accession>A0A7U5PGW7</accession>
<dbReference type="Pfam" id="PF00419">
    <property type="entry name" value="Fimbrial"/>
    <property type="match status" value="1"/>
</dbReference>
<dbReference type="InterPro" id="IPR008966">
    <property type="entry name" value="Adhesion_dom_sf"/>
</dbReference>
<reference evidence="2 3" key="1">
    <citation type="submission" date="2017-11" db="EMBL/GenBank/DDBJ databases">
        <title>The complete genome sequence and comparative genome analysis of Yersinia enterocolitica strain LC20.</title>
        <authorList>
            <person name="Shi G."/>
            <person name="Su M."/>
            <person name="Liang J."/>
            <person name="Gu W."/>
            <person name="Xiao Y."/>
            <person name="Zhang Z."/>
            <person name="Qiu H."/>
            <person name="Duan R."/>
            <person name="Zhang Z."/>
            <person name="Li Y."/>
            <person name="Zhang X."/>
            <person name="Ling Y."/>
            <person name="Song L."/>
            <person name="Chen M."/>
            <person name="Zhao Y."/>
            <person name="Wu J."/>
            <person name="Jing H."/>
            <person name="Xiao J."/>
            <person name="Wang X."/>
        </authorList>
    </citation>
    <scope>NUCLEOTIDE SEQUENCE [LARGE SCALE GENOMIC DNA]</scope>
    <source>
        <strain evidence="2 3">LC20</strain>
    </source>
</reference>
<evidence type="ECO:0000313" key="3">
    <source>
        <dbReference type="Proteomes" id="UP000230961"/>
    </source>
</evidence>
<evidence type="ECO:0000259" key="1">
    <source>
        <dbReference type="Pfam" id="PF00419"/>
    </source>
</evidence>
<dbReference type="GO" id="GO:0009289">
    <property type="term" value="C:pilus"/>
    <property type="evidence" value="ECO:0007669"/>
    <property type="project" value="InterPro"/>
</dbReference>
<dbReference type="KEGG" id="yel:LC20_08465"/>
<dbReference type="SUPFAM" id="SSF49401">
    <property type="entry name" value="Bacterial adhesins"/>
    <property type="match status" value="1"/>
</dbReference>
<dbReference type="Proteomes" id="UP000230961">
    <property type="component" value="Chromosome"/>
</dbReference>
<dbReference type="InterPro" id="IPR000259">
    <property type="entry name" value="Adhesion_dom_fimbrial"/>
</dbReference>